<evidence type="ECO:0000313" key="4">
    <source>
        <dbReference type="Proteomes" id="UP000799291"/>
    </source>
</evidence>
<feature type="compositionally biased region" description="Basic and acidic residues" evidence="1">
    <location>
        <begin position="960"/>
        <end position="988"/>
    </location>
</feature>
<dbReference type="AlphaFoldDB" id="A0A6G1JQ19"/>
<dbReference type="SUPFAM" id="SSF49313">
    <property type="entry name" value="Cadherin-like"/>
    <property type="match status" value="4"/>
</dbReference>
<keyword evidence="2" id="KW-1133">Transmembrane helix</keyword>
<dbReference type="GO" id="GO:0016020">
    <property type="term" value="C:membrane"/>
    <property type="evidence" value="ECO:0007669"/>
    <property type="project" value="InterPro"/>
</dbReference>
<dbReference type="InterPro" id="IPR013783">
    <property type="entry name" value="Ig-like_fold"/>
</dbReference>
<dbReference type="Proteomes" id="UP000799291">
    <property type="component" value="Unassembled WGS sequence"/>
</dbReference>
<evidence type="ECO:0000313" key="3">
    <source>
        <dbReference type="EMBL" id="KAF2692263.1"/>
    </source>
</evidence>
<keyword evidence="2" id="KW-0472">Membrane</keyword>
<proteinExistence type="predicted"/>
<dbReference type="EMBL" id="MU005569">
    <property type="protein sequence ID" value="KAF2692263.1"/>
    <property type="molecule type" value="Genomic_DNA"/>
</dbReference>
<evidence type="ECO:0000256" key="2">
    <source>
        <dbReference type="SAM" id="Phobius"/>
    </source>
</evidence>
<feature type="compositionally biased region" description="Basic and acidic residues" evidence="1">
    <location>
        <begin position="1094"/>
        <end position="1110"/>
    </location>
</feature>
<dbReference type="OrthoDB" id="41532at2759"/>
<dbReference type="Gene3D" id="3.40.630.30">
    <property type="match status" value="1"/>
</dbReference>
<name>A0A6G1JQ19_9PLEO</name>
<feature type="compositionally biased region" description="Polar residues" evidence="1">
    <location>
        <begin position="1064"/>
        <end position="1073"/>
    </location>
</feature>
<dbReference type="Pfam" id="PF05345">
    <property type="entry name" value="He_PIG"/>
    <property type="match status" value="1"/>
</dbReference>
<dbReference type="InterPro" id="IPR015919">
    <property type="entry name" value="Cadherin-like_sf"/>
</dbReference>
<feature type="compositionally biased region" description="Low complexity" evidence="1">
    <location>
        <begin position="706"/>
        <end position="720"/>
    </location>
</feature>
<reference evidence="3" key="1">
    <citation type="journal article" date="2020" name="Stud. Mycol.">
        <title>101 Dothideomycetes genomes: a test case for predicting lifestyles and emergence of pathogens.</title>
        <authorList>
            <person name="Haridas S."/>
            <person name="Albert R."/>
            <person name="Binder M."/>
            <person name="Bloem J."/>
            <person name="Labutti K."/>
            <person name="Salamov A."/>
            <person name="Andreopoulos B."/>
            <person name="Baker S."/>
            <person name="Barry K."/>
            <person name="Bills G."/>
            <person name="Bluhm B."/>
            <person name="Cannon C."/>
            <person name="Castanera R."/>
            <person name="Culley D."/>
            <person name="Daum C."/>
            <person name="Ezra D."/>
            <person name="Gonzalez J."/>
            <person name="Henrissat B."/>
            <person name="Kuo A."/>
            <person name="Liang C."/>
            <person name="Lipzen A."/>
            <person name="Lutzoni F."/>
            <person name="Magnuson J."/>
            <person name="Mondo S."/>
            <person name="Nolan M."/>
            <person name="Ohm R."/>
            <person name="Pangilinan J."/>
            <person name="Park H.-J."/>
            <person name="Ramirez L."/>
            <person name="Alfaro M."/>
            <person name="Sun H."/>
            <person name="Tritt A."/>
            <person name="Yoshinaga Y."/>
            <person name="Zwiers L.-H."/>
            <person name="Turgeon B."/>
            <person name="Goodwin S."/>
            <person name="Spatafora J."/>
            <person name="Crous P."/>
            <person name="Grigoriev I."/>
        </authorList>
    </citation>
    <scope>NUCLEOTIDE SEQUENCE</scope>
    <source>
        <strain evidence="3">CBS 122367</strain>
    </source>
</reference>
<accession>A0A6G1JQ19</accession>
<feature type="region of interest" description="Disordered" evidence="1">
    <location>
        <begin position="934"/>
        <end position="1110"/>
    </location>
</feature>
<keyword evidence="2" id="KW-0812">Transmembrane</keyword>
<feature type="compositionally biased region" description="Polar residues" evidence="1">
    <location>
        <begin position="864"/>
        <end position="875"/>
    </location>
</feature>
<feature type="region of interest" description="Disordered" evidence="1">
    <location>
        <begin position="670"/>
        <end position="720"/>
    </location>
</feature>
<feature type="region of interest" description="Disordered" evidence="1">
    <location>
        <begin position="857"/>
        <end position="880"/>
    </location>
</feature>
<feature type="transmembrane region" description="Helical" evidence="2">
    <location>
        <begin position="527"/>
        <end position="550"/>
    </location>
</feature>
<protein>
    <submittedName>
        <fullName evidence="3">Uncharacterized protein</fullName>
    </submittedName>
</protein>
<feature type="region of interest" description="Disordered" evidence="1">
    <location>
        <begin position="493"/>
        <end position="521"/>
    </location>
</feature>
<feature type="compositionally biased region" description="Basic residues" evidence="1">
    <location>
        <begin position="1020"/>
        <end position="1037"/>
    </location>
</feature>
<feature type="compositionally biased region" description="Polar residues" evidence="1">
    <location>
        <begin position="493"/>
        <end position="518"/>
    </location>
</feature>
<dbReference type="Gene3D" id="2.60.40.10">
    <property type="entry name" value="Immunoglobulins"/>
    <property type="match status" value="2"/>
</dbReference>
<keyword evidence="4" id="KW-1185">Reference proteome</keyword>
<evidence type="ECO:0000256" key="1">
    <source>
        <dbReference type="SAM" id="MobiDB-lite"/>
    </source>
</evidence>
<dbReference type="GO" id="GO:0005509">
    <property type="term" value="F:calcium ion binding"/>
    <property type="evidence" value="ECO:0007669"/>
    <property type="project" value="InterPro"/>
</dbReference>
<sequence>MDESQDATPSSKPTHGIAPTICIRDFGSFTPSERSTIVDKAAKVEMMSFPSSEAFDFDAELRKKNTRVMLAVKEGTTAELVGYLVYARKRRLTLLHKIRVHEHERAKGVGKCPMHSLRQLVEKGGFVALFIAVVTAAPQDNFPLNLQFPPVVRVDEPYSFQFAPTAFQRNSDKLQYSHGNRTLWGIPGPNDIGEPSFTIAAAGEAGAVANMESEVSSNVSQQLSKFGQLSGPQSIILQPSKPFEVKFTLDTFRANGKPLKYHATLGDHTPLPAWISFDERSLRFAGTTPPSTSIKSFDIILLDSDTSEYVVASLLFTIQVGVSGLEGKLFLDNATVMDEDIRSAVADLPGWLSFDARSFDISGKPPPGLMSQDLSITVQDRFGNSAEHAIHIAFASRLFVSEIGQLNITLGEPFEYSIPRSGPTHDDETVNMDLGSLTEWLHFDTNALSIHNTIPGSVGASSIESSMTATSGDGTLTDSQTFQLRILKRGTHQNPVNASTDSGANQAGENENASNAHTMSKRKKSGIIIGSVVSDLLAAIILFIFMLFLCRWKKKTKGYISPNTPRRPRKTDVSRPILIPEEWADIDRAHGIDLEKGKADDVSERTPEHPPQIALDLTSKHQGSHSAGSSIADVEDKILTSFRRSSWGFQDEAGPSHHPHDSMKVPTKMLRRESDSSLQKHNGRRSSGLPVSRRLTGLGHGRHAYSPSRSTNNFSSFRRPLSSSTYTTATNSMNMLSTGPSAFPQPPTTRHSMRLTTPVEKRRSIRLVTASTCDSLLDRRTIDEKRSSYIRKRASAQNPSSYKFLPTSIVDSSPILRTPLTPRSTNCVKPSDDVAICGRIGPPREFLRRYAEIPPAPPAHGPADQTSVRPSTAVYTGTGPGHRVSTQYSLLATELKLDLSNLNSELIYNDMDMSASEYSQEDDVIEGYGRRTTIQTGPYVLPPLNINTEKSKHSSKRGSKRDSNHESKRGSKGELKRNIHEHGGRENHSSAYNLNDALPSIGKGKATASPECPKTAIGLRPKHHSRTQSRTTHRRSSAQRNSHGRPLSHVYSTKERHSRKSIHSRTQSRQSITAPARKLSDHSRTQSSAYPKLDTGKSEQRQQHCTEHHAIPAKHQYVTLRMRRQWKHQKLCPP</sequence>
<gene>
    <name evidence="3" type="ORF">K458DRAFT_473754</name>
</gene>
<organism evidence="3 4">
    <name type="scientific">Lentithecium fluviatile CBS 122367</name>
    <dbReference type="NCBI Taxonomy" id="1168545"/>
    <lineage>
        <taxon>Eukaryota</taxon>
        <taxon>Fungi</taxon>
        <taxon>Dikarya</taxon>
        <taxon>Ascomycota</taxon>
        <taxon>Pezizomycotina</taxon>
        <taxon>Dothideomycetes</taxon>
        <taxon>Pleosporomycetidae</taxon>
        <taxon>Pleosporales</taxon>
        <taxon>Massarineae</taxon>
        <taxon>Lentitheciaceae</taxon>
        <taxon>Lentithecium</taxon>
    </lineage>
</organism>